<sequence length="92" mass="10516">MSTHRGFDSARGARKKGVTILPTKEFSSFLSSPRFPPIMSPVTATLLRHRLRHLRHQIRLNSTSVSPPPPPRFNLPLNHPTYLIWSAWKASY</sequence>
<dbReference type="EMBL" id="QGKW02002228">
    <property type="protein sequence ID" value="KAF2539772.1"/>
    <property type="molecule type" value="Genomic_DNA"/>
</dbReference>
<evidence type="ECO:0000313" key="2">
    <source>
        <dbReference type="Proteomes" id="UP000712281"/>
    </source>
</evidence>
<dbReference type="AlphaFoldDB" id="A0A8S9G990"/>
<comment type="caution">
    <text evidence="1">The sequence shown here is derived from an EMBL/GenBank/DDBJ whole genome shotgun (WGS) entry which is preliminary data.</text>
</comment>
<evidence type="ECO:0000313" key="1">
    <source>
        <dbReference type="EMBL" id="KAF2539772.1"/>
    </source>
</evidence>
<gene>
    <name evidence="1" type="ORF">F2Q68_00021986</name>
</gene>
<protein>
    <submittedName>
        <fullName evidence="1">Uncharacterized protein</fullName>
    </submittedName>
</protein>
<reference evidence="1" key="1">
    <citation type="submission" date="2019-12" db="EMBL/GenBank/DDBJ databases">
        <title>Genome sequencing and annotation of Brassica cretica.</title>
        <authorList>
            <person name="Studholme D.J."/>
            <person name="Sarris P.F."/>
        </authorList>
    </citation>
    <scope>NUCLEOTIDE SEQUENCE</scope>
    <source>
        <strain evidence="1">PFS-001/15</strain>
        <tissue evidence="1">Leaf</tissue>
    </source>
</reference>
<name>A0A8S9G990_BRACR</name>
<proteinExistence type="predicted"/>
<accession>A0A8S9G990</accession>
<organism evidence="1 2">
    <name type="scientific">Brassica cretica</name>
    <name type="common">Mustard</name>
    <dbReference type="NCBI Taxonomy" id="69181"/>
    <lineage>
        <taxon>Eukaryota</taxon>
        <taxon>Viridiplantae</taxon>
        <taxon>Streptophyta</taxon>
        <taxon>Embryophyta</taxon>
        <taxon>Tracheophyta</taxon>
        <taxon>Spermatophyta</taxon>
        <taxon>Magnoliopsida</taxon>
        <taxon>eudicotyledons</taxon>
        <taxon>Gunneridae</taxon>
        <taxon>Pentapetalae</taxon>
        <taxon>rosids</taxon>
        <taxon>malvids</taxon>
        <taxon>Brassicales</taxon>
        <taxon>Brassicaceae</taxon>
        <taxon>Brassiceae</taxon>
        <taxon>Brassica</taxon>
    </lineage>
</organism>
<dbReference type="Proteomes" id="UP000712281">
    <property type="component" value="Unassembled WGS sequence"/>
</dbReference>